<feature type="compositionally biased region" description="Low complexity" evidence="1">
    <location>
        <begin position="216"/>
        <end position="227"/>
    </location>
</feature>
<dbReference type="AlphaFoldDB" id="A0A0A9W106"/>
<accession>A0A0A9W106</accession>
<name>A0A0A9W106_LYGHE</name>
<feature type="compositionally biased region" description="Polar residues" evidence="1">
    <location>
        <begin position="200"/>
        <end position="213"/>
    </location>
</feature>
<gene>
    <name evidence="2" type="primary">RYR2</name>
    <name evidence="2" type="ORF">CM83_4176</name>
</gene>
<sequence length="243" mass="27923">SERAVVRVFGATDTLFIVESLTYTSQPDKTVEFVVDVKQSPISLEMKIRKIGRSNEKKFTVEVEANKRYWFLLVTSKDDAFIELIRVFGVDEIWTSRDPKLYLLNGDKKEPADPSKFYVTDKETDERSSYYVPRPNMAASIVLKQSPHKYNFRYGKSTTNTDYVKLSPYSENAAVMYKYDKKDRLRFHTSVLEIRHGKPITTQEPPSTSQPVTGKQPLNNPPQLNNPSQVTSICSRLHTRSVD</sequence>
<dbReference type="EMBL" id="GBHO01041507">
    <property type="protein sequence ID" value="JAG02097.1"/>
    <property type="molecule type" value="Transcribed_RNA"/>
</dbReference>
<feature type="region of interest" description="Disordered" evidence="1">
    <location>
        <begin position="196"/>
        <end position="230"/>
    </location>
</feature>
<proteinExistence type="predicted"/>
<evidence type="ECO:0000256" key="1">
    <source>
        <dbReference type="SAM" id="MobiDB-lite"/>
    </source>
</evidence>
<evidence type="ECO:0000313" key="2">
    <source>
        <dbReference type="EMBL" id="JAG02097.1"/>
    </source>
</evidence>
<keyword evidence="2" id="KW-0675">Receptor</keyword>
<feature type="non-terminal residue" evidence="2">
    <location>
        <position position="1"/>
    </location>
</feature>
<protein>
    <submittedName>
        <fullName evidence="2">Ryanodine receptor 2</fullName>
    </submittedName>
</protein>
<organism evidence="2">
    <name type="scientific">Lygus hesperus</name>
    <name type="common">Western plant bug</name>
    <dbReference type="NCBI Taxonomy" id="30085"/>
    <lineage>
        <taxon>Eukaryota</taxon>
        <taxon>Metazoa</taxon>
        <taxon>Ecdysozoa</taxon>
        <taxon>Arthropoda</taxon>
        <taxon>Hexapoda</taxon>
        <taxon>Insecta</taxon>
        <taxon>Pterygota</taxon>
        <taxon>Neoptera</taxon>
        <taxon>Paraneoptera</taxon>
        <taxon>Hemiptera</taxon>
        <taxon>Heteroptera</taxon>
        <taxon>Panheteroptera</taxon>
        <taxon>Cimicomorpha</taxon>
        <taxon>Miridae</taxon>
        <taxon>Mirini</taxon>
        <taxon>Lygus</taxon>
    </lineage>
</organism>
<reference evidence="2" key="1">
    <citation type="journal article" date="2014" name="PLoS ONE">
        <title>Transcriptome-Based Identification of ABC Transporters in the Western Tarnished Plant Bug Lygus hesperus.</title>
        <authorList>
            <person name="Hull J.J."/>
            <person name="Chaney K."/>
            <person name="Geib S.M."/>
            <person name="Fabrick J.A."/>
            <person name="Brent C.S."/>
            <person name="Walsh D."/>
            <person name="Lavine L.C."/>
        </authorList>
    </citation>
    <scope>NUCLEOTIDE SEQUENCE</scope>
</reference>
<reference evidence="2" key="2">
    <citation type="submission" date="2014-07" db="EMBL/GenBank/DDBJ databases">
        <authorList>
            <person name="Hull J."/>
        </authorList>
    </citation>
    <scope>NUCLEOTIDE SEQUENCE</scope>
</reference>